<gene>
    <name evidence="1" type="ORF">HMPREF1015_03238</name>
</gene>
<dbReference type="EMBL" id="ACWF01000079">
    <property type="protein sequence ID" value="EHL78339.1"/>
    <property type="molecule type" value="Genomic_DNA"/>
</dbReference>
<accession>G9QKH5</accession>
<evidence type="ECO:0008006" key="3">
    <source>
        <dbReference type="Google" id="ProtNLM"/>
    </source>
</evidence>
<sequence>MATRDSIDHFLQTCENVILKAQEQYQEGALQGHYHDVEYREAMQELENLYNEWLQLYNSANPQQREQLYRKRLQIQDMQNKMILLNHDR</sequence>
<protein>
    <recommendedName>
        <fullName evidence="3">DUF2524 family protein</fullName>
    </recommendedName>
</protein>
<organism evidence="1 2">
    <name type="scientific">Bacillus smithii 7_3_47FAA</name>
    <dbReference type="NCBI Taxonomy" id="665952"/>
    <lineage>
        <taxon>Bacteria</taxon>
        <taxon>Bacillati</taxon>
        <taxon>Bacillota</taxon>
        <taxon>Bacilli</taxon>
        <taxon>Bacillales</taxon>
        <taxon>Bacillaceae</taxon>
        <taxon>Bacillus</taxon>
    </lineage>
</organism>
<dbReference type="InterPro" id="IPR019668">
    <property type="entry name" value="Uncharacterised_YtzC"/>
</dbReference>
<comment type="caution">
    <text evidence="1">The sequence shown here is derived from an EMBL/GenBank/DDBJ whole genome shotgun (WGS) entry which is preliminary data.</text>
</comment>
<proteinExistence type="predicted"/>
<dbReference type="GeneID" id="87582590"/>
<dbReference type="AlphaFoldDB" id="G9QKH5"/>
<dbReference type="HOGENOM" id="CLU_186603_0_0_9"/>
<reference evidence="1 2" key="1">
    <citation type="submission" date="2011-09" db="EMBL/GenBank/DDBJ databases">
        <title>The Genome Sequence of Bacillus smithii 7_3_47FAA.</title>
        <authorList>
            <consortium name="The Broad Institute Genome Sequencing Platform"/>
            <person name="Earl A."/>
            <person name="Ward D."/>
            <person name="Feldgarden M."/>
            <person name="Gevers D."/>
            <person name="Daigneault M."/>
            <person name="Strauss J."/>
            <person name="Allen-Vercoe E."/>
            <person name="Young S.K."/>
            <person name="Zeng Q."/>
            <person name="Gargeya S."/>
            <person name="Fitzgerald M."/>
            <person name="Haas B."/>
            <person name="Abouelleil A."/>
            <person name="Alvarado L."/>
            <person name="Arachchi H.M."/>
            <person name="Berlin A."/>
            <person name="Brown A."/>
            <person name="Chapman S.B."/>
            <person name="Chen Z."/>
            <person name="Dunbar C."/>
            <person name="Freedman E."/>
            <person name="Gearin G."/>
            <person name="Goldberg J."/>
            <person name="Griggs A."/>
            <person name="Gujja S."/>
            <person name="Heiman D."/>
            <person name="Howarth C."/>
            <person name="Larson L."/>
            <person name="Lui A."/>
            <person name="MacDonald P.J.P."/>
            <person name="Montmayeur A."/>
            <person name="Murphy C."/>
            <person name="Neiman D."/>
            <person name="Pearson M."/>
            <person name="Priest M."/>
            <person name="Roberts A."/>
            <person name="Saif S."/>
            <person name="Shea T."/>
            <person name="Shenoy N."/>
            <person name="Sisk P."/>
            <person name="Stolte C."/>
            <person name="Sykes S."/>
            <person name="Wortman J."/>
            <person name="Nusbaum C."/>
            <person name="Birren B."/>
        </authorList>
    </citation>
    <scope>NUCLEOTIDE SEQUENCE [LARGE SCALE GENOMIC DNA]</scope>
    <source>
        <strain evidence="1 2">7_3_47FAA</strain>
    </source>
</reference>
<evidence type="ECO:0000313" key="1">
    <source>
        <dbReference type="EMBL" id="EHL78339.1"/>
    </source>
</evidence>
<name>G9QKH5_9BACI</name>
<keyword evidence="2" id="KW-1185">Reference proteome</keyword>
<dbReference type="RefSeq" id="WP_003353827.1">
    <property type="nucleotide sequence ID" value="NZ_JH414750.1"/>
</dbReference>
<evidence type="ECO:0000313" key="2">
    <source>
        <dbReference type="Proteomes" id="UP000011747"/>
    </source>
</evidence>
<dbReference type="Pfam" id="PF10732">
    <property type="entry name" value="DUF2524"/>
    <property type="match status" value="1"/>
</dbReference>
<dbReference type="Proteomes" id="UP000011747">
    <property type="component" value="Unassembled WGS sequence"/>
</dbReference>
<dbReference type="PATRIC" id="fig|665952.3.peg.1513"/>